<dbReference type="RefSeq" id="WP_188613719.1">
    <property type="nucleotide sequence ID" value="NZ_BMJT01000002.1"/>
</dbReference>
<dbReference type="Pfam" id="PF01613">
    <property type="entry name" value="Flavin_Reduct"/>
    <property type="match status" value="1"/>
</dbReference>
<dbReference type="GO" id="GO:0010181">
    <property type="term" value="F:FMN binding"/>
    <property type="evidence" value="ECO:0007669"/>
    <property type="project" value="InterPro"/>
</dbReference>
<dbReference type="Proteomes" id="UP000616608">
    <property type="component" value="Unassembled WGS sequence"/>
</dbReference>
<dbReference type="PANTHER" id="PTHR33798">
    <property type="entry name" value="FLAVOPROTEIN OXYGENASE"/>
    <property type="match status" value="1"/>
</dbReference>
<evidence type="ECO:0000256" key="1">
    <source>
        <dbReference type="ARBA" id="ARBA00001917"/>
    </source>
</evidence>
<organism evidence="6 7">
    <name type="scientific">Lysinibacillus alkalisoli</name>
    <dbReference type="NCBI Taxonomy" id="1911548"/>
    <lineage>
        <taxon>Bacteria</taxon>
        <taxon>Bacillati</taxon>
        <taxon>Bacillota</taxon>
        <taxon>Bacilli</taxon>
        <taxon>Bacillales</taxon>
        <taxon>Bacillaceae</taxon>
        <taxon>Lysinibacillus</taxon>
    </lineage>
</organism>
<dbReference type="AlphaFoldDB" id="A0A917FZZ4"/>
<evidence type="ECO:0000313" key="6">
    <source>
        <dbReference type="EMBL" id="GGG16019.1"/>
    </source>
</evidence>
<dbReference type="GO" id="GO:0016646">
    <property type="term" value="F:oxidoreductase activity, acting on the CH-NH group of donors, NAD or NADP as acceptor"/>
    <property type="evidence" value="ECO:0007669"/>
    <property type="project" value="UniProtKB-ARBA"/>
</dbReference>
<evidence type="ECO:0000259" key="5">
    <source>
        <dbReference type="SMART" id="SM00903"/>
    </source>
</evidence>
<name>A0A917FZZ4_9BACI</name>
<dbReference type="SMART" id="SM00903">
    <property type="entry name" value="Flavin_Reduct"/>
    <property type="match status" value="1"/>
</dbReference>
<evidence type="ECO:0000256" key="2">
    <source>
        <dbReference type="ARBA" id="ARBA00022630"/>
    </source>
</evidence>
<comment type="similarity">
    <text evidence="4">Belongs to the flavoredoxin family.</text>
</comment>
<keyword evidence="7" id="KW-1185">Reference proteome</keyword>
<accession>A0A917FZZ4</accession>
<comment type="caution">
    <text evidence="6">The sequence shown here is derived from an EMBL/GenBank/DDBJ whole genome shotgun (WGS) entry which is preliminary data.</text>
</comment>
<keyword evidence="3" id="KW-0288">FMN</keyword>
<protein>
    <submittedName>
        <fullName evidence="6">Flavin reductase</fullName>
    </submittedName>
</protein>
<evidence type="ECO:0000313" key="7">
    <source>
        <dbReference type="Proteomes" id="UP000616608"/>
    </source>
</evidence>
<sequence length="200" mass="22025">MYAIDPKQNEERENYKLLTGSIVPRPIAFITSLHGDVLNGAPFSYFNIVSANPPMISLAIQRKAGVMKDTARNITATEQFVVHMVDWDNVTQINETAANLAPHDSEVLLANLTPIASAKVKVPGVKEAKVRMECQLVHHKVLGDQGTDLLIGEIVQFHFDEQVYNPDTGRINSEELQAVSRLAGNSYATIGSVFDKARPK</sequence>
<reference evidence="6" key="2">
    <citation type="submission" date="2020-09" db="EMBL/GenBank/DDBJ databases">
        <authorList>
            <person name="Sun Q."/>
            <person name="Zhou Y."/>
        </authorList>
    </citation>
    <scope>NUCLEOTIDE SEQUENCE</scope>
    <source>
        <strain evidence="6">CGMCC 1.15760</strain>
    </source>
</reference>
<evidence type="ECO:0000256" key="3">
    <source>
        <dbReference type="ARBA" id="ARBA00022643"/>
    </source>
</evidence>
<feature type="domain" description="Flavin reductase like" evidence="5">
    <location>
        <begin position="20"/>
        <end position="173"/>
    </location>
</feature>
<gene>
    <name evidence="6" type="ORF">GCM10007425_07930</name>
</gene>
<keyword evidence="2" id="KW-0285">Flavoprotein</keyword>
<dbReference type="PANTHER" id="PTHR33798:SF5">
    <property type="entry name" value="FLAVIN REDUCTASE LIKE DOMAIN-CONTAINING PROTEIN"/>
    <property type="match status" value="1"/>
</dbReference>
<dbReference type="SUPFAM" id="SSF50475">
    <property type="entry name" value="FMN-binding split barrel"/>
    <property type="match status" value="1"/>
</dbReference>
<comment type="cofactor">
    <cofactor evidence="1">
        <name>FMN</name>
        <dbReference type="ChEBI" id="CHEBI:58210"/>
    </cofactor>
</comment>
<dbReference type="Gene3D" id="2.30.110.10">
    <property type="entry name" value="Electron Transport, Fmn-binding Protein, Chain A"/>
    <property type="match status" value="1"/>
</dbReference>
<evidence type="ECO:0000256" key="4">
    <source>
        <dbReference type="ARBA" id="ARBA00038054"/>
    </source>
</evidence>
<reference evidence="6" key="1">
    <citation type="journal article" date="2014" name="Int. J. Syst. Evol. Microbiol.">
        <title>Complete genome sequence of Corynebacterium casei LMG S-19264T (=DSM 44701T), isolated from a smear-ripened cheese.</title>
        <authorList>
            <consortium name="US DOE Joint Genome Institute (JGI-PGF)"/>
            <person name="Walter F."/>
            <person name="Albersmeier A."/>
            <person name="Kalinowski J."/>
            <person name="Ruckert C."/>
        </authorList>
    </citation>
    <scope>NUCLEOTIDE SEQUENCE</scope>
    <source>
        <strain evidence="6">CGMCC 1.15760</strain>
    </source>
</reference>
<proteinExistence type="inferred from homology"/>
<dbReference type="InterPro" id="IPR002563">
    <property type="entry name" value="Flavin_Rdtase-like_dom"/>
</dbReference>
<dbReference type="InterPro" id="IPR012349">
    <property type="entry name" value="Split_barrel_FMN-bd"/>
</dbReference>
<dbReference type="EMBL" id="BMJT01000002">
    <property type="protein sequence ID" value="GGG16019.1"/>
    <property type="molecule type" value="Genomic_DNA"/>
</dbReference>